<sequence>MSQVNSLNENMEASGDGTDRRYLGRVTAYEDPAGQNRFQADIQGEFGEGEKPLIGRVHQSPFGIGPGFGVYGSPAPGSLAVMSFQDGDKNYGMLEGFMISASDVNPEFRDGKVWGYVDPNGTKLKVDTRNQTYEFVHVSGTEYQIDASGNLTMHTVGGKTVQIDQNLNIHVNGNASIVSDGQMYIKGSDAVIDCNTTINGNLQVNGNASIQRRLSYFGGLTGRNTYGGGGDAADIQGNVLHSNGSIISNNVTLHTHQHDAPNGRTSSPIVGS</sequence>
<dbReference type="KEGG" id="vg:56136127"/>
<dbReference type="GeneID" id="56136127"/>
<evidence type="ECO:0008006" key="3">
    <source>
        <dbReference type="Google" id="ProtNLM"/>
    </source>
</evidence>
<dbReference type="Proteomes" id="UP000320799">
    <property type="component" value="Segment"/>
</dbReference>
<evidence type="ECO:0000313" key="2">
    <source>
        <dbReference type="Proteomes" id="UP000320799"/>
    </source>
</evidence>
<protein>
    <recommendedName>
        <fullName evidence="3">Baseplate assembly protein</fullName>
    </recommendedName>
</protein>
<reference evidence="1 2" key="1">
    <citation type="submission" date="2019-06" db="EMBL/GenBank/DDBJ databases">
        <authorList>
            <person name="Kincaid V.D."/>
            <person name="Fuller A."/>
            <person name="Hodges K."/>
            <person name="Bansal M."/>
            <person name="Essig J."/>
            <person name="Johnson A."/>
        </authorList>
    </citation>
    <scope>NUCLEOTIDE SEQUENCE [LARGE SCALE GENOMIC DNA]</scope>
</reference>
<dbReference type="EMBL" id="MN094788">
    <property type="protein sequence ID" value="QDH83675.1"/>
    <property type="molecule type" value="Genomic_DNA"/>
</dbReference>
<dbReference type="RefSeq" id="YP_009903851.1">
    <property type="nucleotide sequence ID" value="NC_049849.1"/>
</dbReference>
<proteinExistence type="predicted"/>
<evidence type="ECO:0000313" key="1">
    <source>
        <dbReference type="EMBL" id="QDH83675.1"/>
    </source>
</evidence>
<keyword evidence="2" id="KW-1185">Reference proteome</keyword>
<organism evidence="1 2">
    <name type="scientific">Achromobacter phage Motura</name>
    <dbReference type="NCBI Taxonomy" id="2591403"/>
    <lineage>
        <taxon>Viruses</taxon>
        <taxon>Duplodnaviria</taxon>
        <taxon>Heunggongvirae</taxon>
        <taxon>Uroviricota</taxon>
        <taxon>Caudoviricetes</taxon>
        <taxon>Moturavirus</taxon>
        <taxon>Moturavirus motura</taxon>
    </lineage>
</organism>
<accession>A0A514CT73</accession>
<name>A0A514CT73_9CAUD</name>